<evidence type="ECO:0000256" key="2">
    <source>
        <dbReference type="SAM" id="MobiDB-lite"/>
    </source>
</evidence>
<dbReference type="EMBL" id="COPH01000011">
    <property type="protein sequence ID" value="CLW00972.1"/>
    <property type="molecule type" value="Genomic_DNA"/>
</dbReference>
<evidence type="ECO:0000256" key="1">
    <source>
        <dbReference type="ARBA" id="ARBA00007120"/>
    </source>
</evidence>
<dbReference type="AlphaFoldDB" id="A0A0E8MT80"/>
<reference evidence="8 14" key="5">
    <citation type="submission" date="2018-08" db="EMBL/GenBank/DDBJ databases">
        <authorList>
            <person name="Fokvardsen B D."/>
            <person name="Norman A."/>
        </authorList>
    </citation>
    <scope>NUCLEOTIDE SEQUENCE [LARGE SCALE GENOMIC DNA]</scope>
    <source>
        <strain evidence="8 14">DKC2</strain>
    </source>
</reference>
<evidence type="ECO:0000313" key="9">
    <source>
        <dbReference type="Proteomes" id="UP000039217"/>
    </source>
</evidence>
<dbReference type="PANTHER" id="PTHR30289:SF1">
    <property type="entry name" value="PEBP (PHOSPHATIDYLETHANOLAMINE-BINDING PROTEIN) FAMILY PROTEIN"/>
    <property type="match status" value="1"/>
</dbReference>
<proteinExistence type="inferred from homology"/>
<reference evidence="7 13" key="4">
    <citation type="submission" date="2017-02" db="EMBL/GenBank/DDBJ databases">
        <title>Protein polymorphisms may explain contrasting epidemiological fitness of two variants of a multidrug-resistant Mycobacterium tuberculosis strain.</title>
        <authorList>
            <person name="Bigi M.M."/>
            <person name="Lopez B."/>
            <person name="Blanco F.C."/>
            <person name="Sasiain M.C."/>
            <person name="De La Barrera S."/>
            <person name="Ritacco V."/>
            <person name="Bigi F."/>
            <person name="Soria M.A."/>
        </authorList>
    </citation>
    <scope>NUCLEOTIDE SEQUENCE [LARGE SCALE GENOMIC DNA]</scope>
    <source>
        <strain evidence="7 13">6548</strain>
    </source>
</reference>
<dbReference type="FunFam" id="3.90.280.10:FF:000008">
    <property type="entry name" value="Probable lipoprotein lppC"/>
    <property type="match status" value="1"/>
</dbReference>
<dbReference type="InterPro" id="IPR005247">
    <property type="entry name" value="YbhB_YbcL/LppC-like"/>
</dbReference>
<dbReference type="Proteomes" id="UP000048948">
    <property type="component" value="Unassembled WGS sequence"/>
</dbReference>
<dbReference type="EMBL" id="LR027516">
    <property type="protein sequence ID" value="VCU50182.1"/>
    <property type="molecule type" value="Genomic_DNA"/>
</dbReference>
<dbReference type="Proteomes" id="UP000049023">
    <property type="component" value="Unassembled WGS sequence"/>
</dbReference>
<evidence type="ECO:0000313" key="6">
    <source>
        <dbReference type="EMBL" id="CNV56123.1"/>
    </source>
</evidence>
<sequence>MINMESTVAHAFHRFALAILGLALPVALVAYGGNGDSRKAAPLAPKAAALGRSMPETPTGDVLTISSPAFADGAPIPEQYTCKGANIAPPLTWSAPFGGALVVDDPDAPREPYVHWIVIGIAPGAGSTADGETPGGGISLPNSSGQPAYTGPCPPAGTGTHHYRFTLYHLPAVPPLAGLAGTQAARVIAQAATMQARLIGTYEG</sequence>
<dbReference type="EMBL" id="LWDQ01000001">
    <property type="protein sequence ID" value="OMH59839.1"/>
    <property type="molecule type" value="Genomic_DNA"/>
</dbReference>
<name>A0A0E8MT80_MYCTX</name>
<dbReference type="Pfam" id="PF01161">
    <property type="entry name" value="PBP"/>
    <property type="match status" value="1"/>
</dbReference>
<evidence type="ECO:0000313" key="4">
    <source>
        <dbReference type="EMBL" id="CKR91747.1"/>
    </source>
</evidence>
<dbReference type="EMBL" id="CNFU01000430">
    <property type="protein sequence ID" value="CKR81323.1"/>
    <property type="molecule type" value="Genomic_DNA"/>
</dbReference>
<dbReference type="PANTHER" id="PTHR30289">
    <property type="entry name" value="UNCHARACTERIZED PROTEIN YBCL-RELATED"/>
    <property type="match status" value="1"/>
</dbReference>
<dbReference type="Proteomes" id="UP000300237">
    <property type="component" value="Chromosome"/>
</dbReference>
<accession>A0A0E8MT80</accession>
<reference evidence="5 12" key="1">
    <citation type="submission" date="2015-03" db="EMBL/GenBank/DDBJ databases">
        <authorList>
            <consortium name="Pathogen Informatics"/>
            <person name="Murphy D."/>
        </authorList>
    </citation>
    <scope>NUCLEOTIDE SEQUENCE [LARGE SCALE GENOMIC DNA]</scope>
    <source>
        <strain evidence="5 12">0268S</strain>
    </source>
</reference>
<dbReference type="Proteomes" id="UP000039217">
    <property type="component" value="Unassembled WGS sequence"/>
</dbReference>
<evidence type="ECO:0000313" key="14">
    <source>
        <dbReference type="Proteomes" id="UP000300237"/>
    </source>
</evidence>
<evidence type="ECO:0000313" key="3">
    <source>
        <dbReference type="EMBL" id="CKR81323.1"/>
    </source>
</evidence>
<dbReference type="SUPFAM" id="SSF49777">
    <property type="entry name" value="PEBP-like"/>
    <property type="match status" value="1"/>
</dbReference>
<dbReference type="InterPro" id="IPR008914">
    <property type="entry name" value="PEBP"/>
</dbReference>
<reference evidence="9 10" key="2">
    <citation type="submission" date="2015-03" db="EMBL/GenBank/DDBJ databases">
        <authorList>
            <consortium name="Pathogen Informatics"/>
        </authorList>
    </citation>
    <scope>NUCLEOTIDE SEQUENCE [LARGE SCALE GENOMIC DNA]</scope>
    <source>
        <strain evidence="4 10">Bir 172</strain>
        <strain evidence="3 11">Bir 187</strain>
        <strain evidence="6 9">D00501624</strain>
    </source>
</reference>
<gene>
    <name evidence="7" type="ORF">A4S10_02010</name>
    <name evidence="8" type="ORF">DKC2_2021</name>
    <name evidence="6" type="ORF">ERS007661_02699</name>
    <name evidence="4" type="ORF">ERS027646_00936</name>
    <name evidence="3" type="ORF">ERS027661_02147</name>
    <name evidence="5" type="ORF">ERS094118_01708</name>
</gene>
<dbReference type="Gene3D" id="3.90.280.10">
    <property type="entry name" value="PEBP-like"/>
    <property type="match status" value="1"/>
</dbReference>
<reference evidence="7 13" key="3">
    <citation type="submission" date="2016-04" db="EMBL/GenBank/DDBJ databases">
        <authorList>
            <person name="Bigi M."/>
            <person name="Bigi F."/>
            <person name="Soria M.A."/>
        </authorList>
    </citation>
    <scope>NUCLEOTIDE SEQUENCE [LARGE SCALE GENOMIC DNA]</scope>
    <source>
        <strain evidence="7 13">6548</strain>
    </source>
</reference>
<evidence type="ECO:0000313" key="11">
    <source>
        <dbReference type="Proteomes" id="UP000049023"/>
    </source>
</evidence>
<evidence type="ECO:0000313" key="5">
    <source>
        <dbReference type="EMBL" id="CLW00972.1"/>
    </source>
</evidence>
<protein>
    <submittedName>
        <fullName evidence="8">Exported protein</fullName>
    </submittedName>
    <submittedName>
        <fullName evidence="7">Kinase inhibitor</fullName>
    </submittedName>
    <submittedName>
        <fullName evidence="5">Phosphatidylethanolamine-binding protein</fullName>
    </submittedName>
</protein>
<evidence type="ECO:0000313" key="10">
    <source>
        <dbReference type="Proteomes" id="UP000048948"/>
    </source>
</evidence>
<dbReference type="InterPro" id="IPR036610">
    <property type="entry name" value="PEBP-like_sf"/>
</dbReference>
<dbReference type="CDD" id="cd00865">
    <property type="entry name" value="PEBP_bact_arch"/>
    <property type="match status" value="1"/>
</dbReference>
<evidence type="ECO:0000313" key="12">
    <source>
        <dbReference type="Proteomes" id="UP000050139"/>
    </source>
</evidence>
<comment type="similarity">
    <text evidence="1">Belongs to the UPF0098 family.</text>
</comment>
<feature type="region of interest" description="Disordered" evidence="2">
    <location>
        <begin position="128"/>
        <end position="149"/>
    </location>
</feature>
<dbReference type="EMBL" id="CQQC01001003">
    <property type="protein sequence ID" value="CNV56123.1"/>
    <property type="molecule type" value="Genomic_DNA"/>
</dbReference>
<dbReference type="Proteomes" id="UP000189452">
    <property type="component" value="Chromosome"/>
</dbReference>
<evidence type="ECO:0000313" key="13">
    <source>
        <dbReference type="Proteomes" id="UP000189452"/>
    </source>
</evidence>
<evidence type="ECO:0000313" key="7">
    <source>
        <dbReference type="EMBL" id="OMH59839.1"/>
    </source>
</evidence>
<organism evidence="5 12">
    <name type="scientific">Mycobacterium tuberculosis</name>
    <dbReference type="NCBI Taxonomy" id="1773"/>
    <lineage>
        <taxon>Bacteria</taxon>
        <taxon>Bacillati</taxon>
        <taxon>Actinomycetota</taxon>
        <taxon>Actinomycetes</taxon>
        <taxon>Mycobacteriales</taxon>
        <taxon>Mycobacteriaceae</taxon>
        <taxon>Mycobacterium</taxon>
        <taxon>Mycobacterium tuberculosis complex</taxon>
    </lineage>
</organism>
<dbReference type="Proteomes" id="UP000050139">
    <property type="component" value="Unassembled WGS sequence"/>
</dbReference>
<evidence type="ECO:0000313" key="8">
    <source>
        <dbReference type="EMBL" id="VCU50182.1"/>
    </source>
</evidence>
<dbReference type="EMBL" id="CNGE01000115">
    <property type="protein sequence ID" value="CKR91747.1"/>
    <property type="molecule type" value="Genomic_DNA"/>
</dbReference>